<evidence type="ECO:0000256" key="2">
    <source>
        <dbReference type="ARBA" id="ARBA00022729"/>
    </source>
</evidence>
<dbReference type="PROSITE" id="PS50912">
    <property type="entry name" value="EAR"/>
    <property type="match status" value="3"/>
</dbReference>
<keyword evidence="3" id="KW-0677">Repeat</keyword>
<evidence type="ECO:0000256" key="1">
    <source>
        <dbReference type="ARBA" id="ARBA00004645"/>
    </source>
</evidence>
<dbReference type="GeneTree" id="ENSGT00510000047718"/>
<dbReference type="InterPro" id="IPR013320">
    <property type="entry name" value="ConA-like_dom_sf"/>
</dbReference>
<dbReference type="AlphaFoldDB" id="H2ZI20"/>
<organism evidence="4 5">
    <name type="scientific">Ciona savignyi</name>
    <name type="common">Pacific transparent sea squirt</name>
    <dbReference type="NCBI Taxonomy" id="51511"/>
    <lineage>
        <taxon>Eukaryota</taxon>
        <taxon>Metazoa</taxon>
        <taxon>Chordata</taxon>
        <taxon>Tunicata</taxon>
        <taxon>Ascidiacea</taxon>
        <taxon>Phlebobranchia</taxon>
        <taxon>Cionidae</taxon>
        <taxon>Ciona</taxon>
    </lineage>
</organism>
<evidence type="ECO:0008006" key="6">
    <source>
        <dbReference type="Google" id="ProtNLM"/>
    </source>
</evidence>
<dbReference type="eggNOG" id="KOG3544">
    <property type="taxonomic scope" value="Eukaryota"/>
</dbReference>
<comment type="subcellular location">
    <subcellularLocation>
        <location evidence="1">Cell projection</location>
        <location evidence="1">Stereocilium</location>
    </subcellularLocation>
</comment>
<dbReference type="STRING" id="51511.ENSCSAVP00000017236"/>
<protein>
    <recommendedName>
        <fullName evidence="6">Laminin G domain-containing protein</fullName>
    </recommendedName>
</protein>
<sequence>DPGPIDLLALALGESPSNPGVEIITDDGIKGYRFDESARLLGVNSDVIFTHCHRFPTEFSFIVTYKQHVEPKQSEFIMTLLAQDRRNVIVGIRVLRDRFYFDFRGNDAIEKTSVGFRQPTSAGWHTLIITVTSHTIKFTLDCATPTIVRPPAKFWSKINLRNTRFYVASKRAREKRFTGLLRQLVLLPGADAAIRVCPSPHPHFWHPWMTKLQVGSKFTTVFPDENYLKCFLMENFSVSHQKGEAPECTSQSKGNLFYNDDRTLEICNGVKYQPIRGGAPRMDYVIDFADIDTHSNTTSIEIFEIPNTGWFLATANMDTRGRNRSEIFRWDPIGQKFDHHQFVRSQSATRWKYFEIGPEYFLALANYGGDGVRGVSSAIYRWSRRRRLFLRHQVLAHSHARDVDVFMHNNDTILVLINHDTEGLTQWNVSSFVFKWNPQFRLFQLQQSIPTLGALGVTHFHIAYFTCIAVANGYDGIMSNVQSAVYCIIDGYFRPIQYFETNGAADWEFFVINDRFFLAVANNAEFSLKTGQSETTTTSVIYELNIRDQQFYEYQRIVTHGVNDFEYFKIGNQHFLAAANAKPAEGRHEATSVIYRWMGLEKFVVAHELPIGSCTDLDFVAHGDDYYLAAANPLGQRSKFYKIITF</sequence>
<evidence type="ECO:0000256" key="3">
    <source>
        <dbReference type="ARBA" id="ARBA00022737"/>
    </source>
</evidence>
<evidence type="ECO:0000313" key="4">
    <source>
        <dbReference type="Ensembl" id="ENSCSAVP00000017236.1"/>
    </source>
</evidence>
<dbReference type="Ensembl" id="ENSCSAVT00000017424.1">
    <property type="protein sequence ID" value="ENSCSAVP00000017236.1"/>
    <property type="gene ID" value="ENSCSAVG00000010138.1"/>
</dbReference>
<proteinExistence type="predicted"/>
<dbReference type="InParanoid" id="H2ZI20"/>
<dbReference type="SUPFAM" id="SSF49899">
    <property type="entry name" value="Concanavalin A-like lectins/glucanases"/>
    <property type="match status" value="1"/>
</dbReference>
<accession>H2ZI20</accession>
<dbReference type="OMA" id="THGARDW"/>
<dbReference type="Pfam" id="PF03736">
    <property type="entry name" value="EPTP"/>
    <property type="match status" value="3"/>
</dbReference>
<dbReference type="InterPro" id="IPR009039">
    <property type="entry name" value="EAR"/>
</dbReference>
<dbReference type="Gene3D" id="2.60.120.200">
    <property type="match status" value="1"/>
</dbReference>
<keyword evidence="5" id="KW-1185">Reference proteome</keyword>
<reference evidence="4" key="2">
    <citation type="submission" date="2025-08" db="UniProtKB">
        <authorList>
            <consortium name="Ensembl"/>
        </authorList>
    </citation>
    <scope>IDENTIFICATION</scope>
</reference>
<dbReference type="Proteomes" id="UP000007875">
    <property type="component" value="Unassembled WGS sequence"/>
</dbReference>
<dbReference type="GO" id="GO:0032420">
    <property type="term" value="C:stereocilium"/>
    <property type="evidence" value="ECO:0007669"/>
    <property type="project" value="UniProtKB-SubCell"/>
</dbReference>
<dbReference type="PANTHER" id="PTHR15261:SF4">
    <property type="entry name" value="THROMBOSPONDIN-TYPE LAMININ G DOMAIN AND EAR REPEAT-CONTAINING PROTEIN"/>
    <property type="match status" value="1"/>
</dbReference>
<dbReference type="InterPro" id="IPR005492">
    <property type="entry name" value="EPTP"/>
</dbReference>
<reference evidence="5" key="1">
    <citation type="submission" date="2003-08" db="EMBL/GenBank/DDBJ databases">
        <authorList>
            <person name="Birren B."/>
            <person name="Nusbaum C."/>
            <person name="Abebe A."/>
            <person name="Abouelleil A."/>
            <person name="Adekoya E."/>
            <person name="Ait-zahra M."/>
            <person name="Allen N."/>
            <person name="Allen T."/>
            <person name="An P."/>
            <person name="Anderson M."/>
            <person name="Anderson S."/>
            <person name="Arachchi H."/>
            <person name="Armbruster J."/>
            <person name="Bachantsang P."/>
            <person name="Baldwin J."/>
            <person name="Barry A."/>
            <person name="Bayul T."/>
            <person name="Blitshsteyn B."/>
            <person name="Bloom T."/>
            <person name="Blye J."/>
            <person name="Boguslavskiy L."/>
            <person name="Borowsky M."/>
            <person name="Boukhgalter B."/>
            <person name="Brunache A."/>
            <person name="Butler J."/>
            <person name="Calixte N."/>
            <person name="Calvo S."/>
            <person name="Camarata J."/>
            <person name="Campo K."/>
            <person name="Chang J."/>
            <person name="Cheshatsang Y."/>
            <person name="Citroen M."/>
            <person name="Collymore A."/>
            <person name="Considine T."/>
            <person name="Cook A."/>
            <person name="Cooke P."/>
            <person name="Corum B."/>
            <person name="Cuomo C."/>
            <person name="David R."/>
            <person name="Dawoe T."/>
            <person name="Degray S."/>
            <person name="Dodge S."/>
            <person name="Dooley K."/>
            <person name="Dorje P."/>
            <person name="Dorjee K."/>
            <person name="Dorris L."/>
            <person name="Duffey N."/>
            <person name="Dupes A."/>
            <person name="Elkins T."/>
            <person name="Engels R."/>
            <person name="Erickson J."/>
            <person name="Farina A."/>
            <person name="Faro S."/>
            <person name="Ferreira P."/>
            <person name="Fischer H."/>
            <person name="Fitzgerald M."/>
            <person name="Foley K."/>
            <person name="Gage D."/>
            <person name="Galagan J."/>
            <person name="Gearin G."/>
            <person name="Gnerre S."/>
            <person name="Gnirke A."/>
            <person name="Goyette A."/>
            <person name="Graham J."/>
            <person name="Grandbois E."/>
            <person name="Gyaltsen K."/>
            <person name="Hafez N."/>
            <person name="Hagopian D."/>
            <person name="Hagos B."/>
            <person name="Hall J."/>
            <person name="Hatcher B."/>
            <person name="Heller A."/>
            <person name="Higgins H."/>
            <person name="Honan T."/>
            <person name="Horn A."/>
            <person name="Houde N."/>
            <person name="Hughes L."/>
            <person name="Hulme W."/>
            <person name="Husby E."/>
            <person name="Iliev I."/>
            <person name="Jaffe D."/>
            <person name="Jones C."/>
            <person name="Kamal M."/>
            <person name="Kamat A."/>
            <person name="Kamvysselis M."/>
            <person name="Karlsson E."/>
            <person name="Kells C."/>
            <person name="Kieu A."/>
            <person name="Kisner P."/>
            <person name="Kodira C."/>
            <person name="Kulbokas E."/>
            <person name="Labutti K."/>
            <person name="Lama D."/>
            <person name="Landers T."/>
            <person name="Leger J."/>
            <person name="Levine S."/>
            <person name="Lewis D."/>
            <person name="Lewis T."/>
            <person name="Lindblad-toh K."/>
            <person name="Liu X."/>
            <person name="Lokyitsang T."/>
            <person name="Lokyitsang Y."/>
            <person name="Lucien O."/>
            <person name="Lui A."/>
            <person name="Ma L.J."/>
            <person name="Mabbitt R."/>
            <person name="Macdonald J."/>
            <person name="Maclean C."/>
            <person name="Major J."/>
            <person name="Manning J."/>
            <person name="Marabella R."/>
            <person name="Maru K."/>
            <person name="Matthews C."/>
            <person name="Mauceli E."/>
            <person name="Mccarthy M."/>
            <person name="Mcdonough S."/>
            <person name="Mcghee T."/>
            <person name="Meldrim J."/>
            <person name="Meneus L."/>
            <person name="Mesirov J."/>
            <person name="Mihalev A."/>
            <person name="Mihova T."/>
            <person name="Mikkelsen T."/>
            <person name="Mlenga V."/>
            <person name="Moru K."/>
            <person name="Mozes J."/>
            <person name="Mulrain L."/>
            <person name="Munson G."/>
            <person name="Naylor J."/>
            <person name="Newes C."/>
            <person name="Nguyen C."/>
            <person name="Nguyen N."/>
            <person name="Nguyen T."/>
            <person name="Nicol R."/>
            <person name="Nielsen C."/>
            <person name="Nizzari M."/>
            <person name="Norbu C."/>
            <person name="Norbu N."/>
            <person name="O'donnell P."/>
            <person name="Okoawo O."/>
            <person name="O'leary S."/>
            <person name="Omotosho B."/>
            <person name="O'neill K."/>
            <person name="Osman S."/>
            <person name="Parker S."/>
            <person name="Perrin D."/>
            <person name="Phunkhang P."/>
            <person name="Piqani B."/>
            <person name="Purcell S."/>
            <person name="Rachupka T."/>
            <person name="Ramasamy U."/>
            <person name="Rameau R."/>
            <person name="Ray V."/>
            <person name="Raymond C."/>
            <person name="Retta R."/>
            <person name="Richardson S."/>
            <person name="Rise C."/>
            <person name="Rodriguez J."/>
            <person name="Rogers J."/>
            <person name="Rogov P."/>
            <person name="Rutman M."/>
            <person name="Schupbach R."/>
            <person name="Seaman C."/>
            <person name="Settipalli S."/>
            <person name="Sharpe T."/>
            <person name="Sheridan J."/>
            <person name="Sherpa N."/>
            <person name="Shi J."/>
            <person name="Smirnov S."/>
            <person name="Smith C."/>
            <person name="Sougnez C."/>
            <person name="Spencer B."/>
            <person name="Stalker J."/>
            <person name="Stange-thomann N."/>
            <person name="Stavropoulos S."/>
            <person name="Stetson K."/>
            <person name="Stone C."/>
            <person name="Stone S."/>
            <person name="Stubbs M."/>
            <person name="Talamas J."/>
            <person name="Tchuinga P."/>
            <person name="Tenzing P."/>
            <person name="Tesfaye S."/>
            <person name="Theodore J."/>
            <person name="Thoulutsang Y."/>
            <person name="Topham K."/>
            <person name="Towey S."/>
            <person name="Tsamla T."/>
            <person name="Tsomo N."/>
            <person name="Vallee D."/>
            <person name="Vassiliev H."/>
            <person name="Venkataraman V."/>
            <person name="Vinson J."/>
            <person name="Vo A."/>
            <person name="Wade C."/>
            <person name="Wang S."/>
            <person name="Wangchuk T."/>
            <person name="Wangdi T."/>
            <person name="Whittaker C."/>
            <person name="Wilkinson J."/>
            <person name="Wu Y."/>
            <person name="Wyman D."/>
            <person name="Yadav S."/>
            <person name="Yang S."/>
            <person name="Yang X."/>
            <person name="Yeager S."/>
            <person name="Yee E."/>
            <person name="Young G."/>
            <person name="Zainoun J."/>
            <person name="Zembeck L."/>
            <person name="Zimmer A."/>
            <person name="Zody M."/>
            <person name="Lander E."/>
        </authorList>
    </citation>
    <scope>NUCLEOTIDE SEQUENCE [LARGE SCALE GENOMIC DNA]</scope>
</reference>
<dbReference type="PANTHER" id="PTHR15261">
    <property type="entry name" value="THROMBOSPONDIN-TYPE LAMININ G DOMAIN AND EAR REPEAT-CONTAINING"/>
    <property type="match status" value="1"/>
</dbReference>
<dbReference type="HOGENOM" id="CLU_028578_0_0_1"/>
<keyword evidence="2" id="KW-0732">Signal</keyword>
<dbReference type="GO" id="GO:0007165">
    <property type="term" value="P:signal transduction"/>
    <property type="evidence" value="ECO:0007669"/>
    <property type="project" value="TreeGrafter"/>
</dbReference>
<reference evidence="4" key="3">
    <citation type="submission" date="2025-09" db="UniProtKB">
        <authorList>
            <consortium name="Ensembl"/>
        </authorList>
    </citation>
    <scope>IDENTIFICATION</scope>
</reference>
<evidence type="ECO:0000313" key="5">
    <source>
        <dbReference type="Proteomes" id="UP000007875"/>
    </source>
</evidence>
<name>H2ZI20_CIOSA</name>